<dbReference type="PANTHER" id="PTHR34130">
    <property type="entry name" value="OS08G0243800 PROTEIN"/>
    <property type="match status" value="1"/>
</dbReference>
<keyword evidence="3" id="KW-1185">Reference proteome</keyword>
<reference evidence="2 3" key="1">
    <citation type="submission" date="2019-06" db="EMBL/GenBank/DDBJ databases">
        <title>A chromosomal-level reference genome of Carpinus fangiana (Coryloideae, Betulaceae).</title>
        <authorList>
            <person name="Yang X."/>
            <person name="Wang Z."/>
            <person name="Zhang L."/>
            <person name="Hao G."/>
            <person name="Liu J."/>
            <person name="Yang Y."/>
        </authorList>
    </citation>
    <scope>NUCLEOTIDE SEQUENCE [LARGE SCALE GENOMIC DNA]</scope>
    <source>
        <strain evidence="2">Cfa_2016G</strain>
        <tissue evidence="2">Leaf</tissue>
    </source>
</reference>
<dbReference type="AlphaFoldDB" id="A0A5N6QCE8"/>
<evidence type="ECO:0000313" key="2">
    <source>
        <dbReference type="EMBL" id="KAE7996926.1"/>
    </source>
</evidence>
<protein>
    <submittedName>
        <fullName evidence="2">Uncharacterized protein</fullName>
    </submittedName>
</protein>
<dbReference type="Proteomes" id="UP000327013">
    <property type="component" value="Chromosome 1"/>
</dbReference>
<dbReference type="OrthoDB" id="840976at2759"/>
<organism evidence="2 3">
    <name type="scientific">Carpinus fangiana</name>
    <dbReference type="NCBI Taxonomy" id="176857"/>
    <lineage>
        <taxon>Eukaryota</taxon>
        <taxon>Viridiplantae</taxon>
        <taxon>Streptophyta</taxon>
        <taxon>Embryophyta</taxon>
        <taxon>Tracheophyta</taxon>
        <taxon>Spermatophyta</taxon>
        <taxon>Magnoliopsida</taxon>
        <taxon>eudicotyledons</taxon>
        <taxon>Gunneridae</taxon>
        <taxon>Pentapetalae</taxon>
        <taxon>rosids</taxon>
        <taxon>fabids</taxon>
        <taxon>Fagales</taxon>
        <taxon>Betulaceae</taxon>
        <taxon>Carpinus</taxon>
    </lineage>
</organism>
<evidence type="ECO:0000256" key="1">
    <source>
        <dbReference type="SAM" id="MobiDB-lite"/>
    </source>
</evidence>
<accession>A0A5N6QCE8</accession>
<dbReference type="PANTHER" id="PTHR34130:SF8">
    <property type="entry name" value="TRANSMEMBRANE PROTEIN"/>
    <property type="match status" value="1"/>
</dbReference>
<feature type="region of interest" description="Disordered" evidence="1">
    <location>
        <begin position="94"/>
        <end position="119"/>
    </location>
</feature>
<feature type="compositionally biased region" description="Low complexity" evidence="1">
    <location>
        <begin position="95"/>
        <end position="112"/>
    </location>
</feature>
<evidence type="ECO:0000313" key="3">
    <source>
        <dbReference type="Proteomes" id="UP000327013"/>
    </source>
</evidence>
<name>A0A5N6QCE8_9ROSI</name>
<sequence length="211" mass="23874">MEDKPQLLYLEEAEEDALSLCDLPIHDQDPEPSYQNSPARLDLFEFSTNAKPETNPSTDRILFCGRVIHRRDPLPGGVQPKRRSESFNNFQTFHSARLTSPSRSSSFRAPATGSYRYQSSGSRKHKVLIGLTKIQPMDLSEIRKRQSRRTPAPIVPVPDEPVIVSGGRSHWGLLRPLRCKSHLARLFTVGSRVFRLFPTRVTEGRGPSSHM</sequence>
<proteinExistence type="predicted"/>
<dbReference type="EMBL" id="CM017321">
    <property type="protein sequence ID" value="KAE7996926.1"/>
    <property type="molecule type" value="Genomic_DNA"/>
</dbReference>
<gene>
    <name evidence="2" type="ORF">FH972_001603</name>
</gene>